<dbReference type="PROSITE" id="PS50929">
    <property type="entry name" value="ABC_TM1F"/>
    <property type="match status" value="1"/>
</dbReference>
<keyword evidence="10 12" id="KW-0472">Membrane</keyword>
<feature type="transmembrane region" description="Helical" evidence="12">
    <location>
        <begin position="212"/>
        <end position="235"/>
    </location>
</feature>
<dbReference type="GO" id="GO:0016887">
    <property type="term" value="F:ATP hydrolysis activity"/>
    <property type="evidence" value="ECO:0007669"/>
    <property type="project" value="InterPro"/>
</dbReference>
<evidence type="ECO:0000259" key="13">
    <source>
        <dbReference type="PROSITE" id="PS50893"/>
    </source>
</evidence>
<reference evidence="15" key="1">
    <citation type="submission" date="2023-01" db="EMBL/GenBank/DDBJ databases">
        <title>Genome assembly of the deep-sea coral Lophelia pertusa.</title>
        <authorList>
            <person name="Herrera S."/>
            <person name="Cordes E."/>
        </authorList>
    </citation>
    <scope>NUCLEOTIDE SEQUENCE</scope>
    <source>
        <strain evidence="15">USNM1676648</strain>
        <tissue evidence="15">Polyp</tissue>
    </source>
</reference>
<protein>
    <submittedName>
        <fullName evidence="15">ATP-binding cassette sub- B member 9</fullName>
    </submittedName>
</protein>
<feature type="region of interest" description="Disordered" evidence="11">
    <location>
        <begin position="779"/>
        <end position="814"/>
    </location>
</feature>
<keyword evidence="7" id="KW-0571">Peptide transport</keyword>
<dbReference type="OrthoDB" id="6500128at2759"/>
<comment type="similarity">
    <text evidence="2">Belongs to the ABC transporter superfamily. ABCB family. MHC peptide exporter (TC 3.A.1.209) subfamily.</text>
</comment>
<evidence type="ECO:0000256" key="10">
    <source>
        <dbReference type="ARBA" id="ARBA00023136"/>
    </source>
</evidence>
<dbReference type="Proteomes" id="UP001163046">
    <property type="component" value="Unassembled WGS sequence"/>
</dbReference>
<dbReference type="GO" id="GO:0015440">
    <property type="term" value="F:ABC-type peptide transporter activity"/>
    <property type="evidence" value="ECO:0007669"/>
    <property type="project" value="InterPro"/>
</dbReference>
<keyword evidence="9 12" id="KW-1133">Transmembrane helix</keyword>
<dbReference type="InterPro" id="IPR039421">
    <property type="entry name" value="Type_1_exporter"/>
</dbReference>
<dbReference type="PANTHER" id="PTHR43394:SF19">
    <property type="entry name" value="ABC TRANSPORTER B FAMILY"/>
    <property type="match status" value="1"/>
</dbReference>
<gene>
    <name evidence="15" type="primary">ABCB9</name>
    <name evidence="15" type="ORF">OS493_015562</name>
</gene>
<evidence type="ECO:0000256" key="5">
    <source>
        <dbReference type="ARBA" id="ARBA00022741"/>
    </source>
</evidence>
<evidence type="ECO:0000313" key="15">
    <source>
        <dbReference type="EMBL" id="KAJ7360461.1"/>
    </source>
</evidence>
<organism evidence="15 16">
    <name type="scientific">Desmophyllum pertusum</name>
    <dbReference type="NCBI Taxonomy" id="174260"/>
    <lineage>
        <taxon>Eukaryota</taxon>
        <taxon>Metazoa</taxon>
        <taxon>Cnidaria</taxon>
        <taxon>Anthozoa</taxon>
        <taxon>Hexacorallia</taxon>
        <taxon>Scleractinia</taxon>
        <taxon>Caryophylliina</taxon>
        <taxon>Caryophylliidae</taxon>
        <taxon>Desmophyllum</taxon>
    </lineage>
</organism>
<dbReference type="SMART" id="SM00382">
    <property type="entry name" value="AAA"/>
    <property type="match status" value="1"/>
</dbReference>
<feature type="transmembrane region" description="Helical" evidence="12">
    <location>
        <begin position="95"/>
        <end position="113"/>
    </location>
</feature>
<name>A0A9X0CKQ4_9CNID</name>
<dbReference type="FunFam" id="1.20.1560.10:FF:000210">
    <property type="entry name" value="ATP-binding cassette, sub-family B (MDR/TAP), member 9"/>
    <property type="match status" value="1"/>
</dbReference>
<dbReference type="InterPro" id="IPR017871">
    <property type="entry name" value="ABC_transporter-like_CS"/>
</dbReference>
<sequence length="814" mass="90180">MASCCCRGLAKPLFFCILGALVDALLSGVLLVRGKDFSRFNQHSQVEEFKFCSSVFDLWVVSLARLCTLLGAILGLLFAKRKVDAVSRIIFLKKPWLYCSIGVVVFVVIKFLLSTECTLDKNSKLWLWCFMGWTVGSTIMANGLWYLLSKIKVMGMSTEQETGSIQERETLLDVNDCNNSDDSISNEENHTKKEKENIISAWRLMSYCKPDIPYISVASLVLLLAATGEIFIPYYTGQVIDGIAIEKDKAKFMNAIVIMTLISLGTAIAAGLRGGLFTLIAARFTRRISNFLFGSIVKQEIGFFDSTKTGDIVSRLTSDTTKMSDQVGLNINVFLRNCVQSIGTCVFMFTLSWKLTIVTLIGLPLVAFISDIYGDYYKKLSTEVQEATAKANEIAAEVVSSMKTVRSFANEDGEYNRYKNKQDAIYRLRIKESFLYGGYRWCTEILGLTLDVVVLLYGGHLVLEGELSGGYLVSFILYQLQLSFYIDEIGEIYTGLMEAVGASQKVFELIDRKPKIENNGVITPNEVLGEVKFQNVSFAYPTRPDISVLDNVSFSVTPGEVIALVGPSGGGKSTCISLLQHFYEPTAGEVLIDSIPVKNFEHKYLHNKVALVGQEPVLYARSVKENIVYGLENGGEIDQSLVENVSRLANAHSFISDMPEGYNTETGEKGLQLSGGQKQRVAIARALVRNPRILLLDEATSALDAESEHLVQDAIYKNLTSHTVLIIAHRLSTIEKADKIVVIDQGRVIAQGKHRELVEQNGLYAKLVRRQMLGLEKRNSSTDNTHLGLRDQSDSDSDSSQLSSSPHISALSKK</sequence>
<keyword evidence="6 15" id="KW-0067">ATP-binding</keyword>
<dbReference type="InterPro" id="IPR003439">
    <property type="entry name" value="ABC_transporter-like_ATP-bd"/>
</dbReference>
<evidence type="ECO:0000259" key="14">
    <source>
        <dbReference type="PROSITE" id="PS50929"/>
    </source>
</evidence>
<evidence type="ECO:0000256" key="7">
    <source>
        <dbReference type="ARBA" id="ARBA00022856"/>
    </source>
</evidence>
<dbReference type="CDD" id="cd18784">
    <property type="entry name" value="ABC_6TM_ABCB9_like"/>
    <property type="match status" value="1"/>
</dbReference>
<dbReference type="InterPro" id="IPR036640">
    <property type="entry name" value="ABC1_TM_sf"/>
</dbReference>
<keyword evidence="3" id="KW-0813">Transport</keyword>
<dbReference type="GO" id="GO:0005765">
    <property type="term" value="C:lysosomal membrane"/>
    <property type="evidence" value="ECO:0007669"/>
    <property type="project" value="InterPro"/>
</dbReference>
<evidence type="ECO:0000256" key="6">
    <source>
        <dbReference type="ARBA" id="ARBA00022840"/>
    </source>
</evidence>
<comment type="caution">
    <text evidence="15">The sequence shown here is derived from an EMBL/GenBank/DDBJ whole genome shotgun (WGS) entry which is preliminary data.</text>
</comment>
<keyword evidence="8" id="KW-1278">Translocase</keyword>
<dbReference type="GO" id="GO:0005524">
    <property type="term" value="F:ATP binding"/>
    <property type="evidence" value="ECO:0007669"/>
    <property type="project" value="UniProtKB-KW"/>
</dbReference>
<dbReference type="GO" id="GO:0015421">
    <property type="term" value="F:ABC-type oligopeptide transporter activity"/>
    <property type="evidence" value="ECO:0007669"/>
    <property type="project" value="TreeGrafter"/>
</dbReference>
<feature type="domain" description="ABC transporter" evidence="13">
    <location>
        <begin position="531"/>
        <end position="770"/>
    </location>
</feature>
<keyword evidence="4 12" id="KW-0812">Transmembrane</keyword>
<dbReference type="Pfam" id="PF00005">
    <property type="entry name" value="ABC_tran"/>
    <property type="match status" value="1"/>
</dbReference>
<dbReference type="InterPro" id="IPR003593">
    <property type="entry name" value="AAA+_ATPase"/>
</dbReference>
<evidence type="ECO:0000313" key="16">
    <source>
        <dbReference type="Proteomes" id="UP001163046"/>
    </source>
</evidence>
<dbReference type="PANTHER" id="PTHR43394">
    <property type="entry name" value="ATP-DEPENDENT PERMEASE MDL1, MITOCHONDRIAL"/>
    <property type="match status" value="1"/>
</dbReference>
<evidence type="ECO:0000256" key="2">
    <source>
        <dbReference type="ARBA" id="ARBA00006493"/>
    </source>
</evidence>
<evidence type="ECO:0000256" key="11">
    <source>
        <dbReference type="SAM" id="MobiDB-lite"/>
    </source>
</evidence>
<dbReference type="CDD" id="cd03249">
    <property type="entry name" value="ABC_MTABC3_MDL1_MDL2"/>
    <property type="match status" value="1"/>
</dbReference>
<comment type="subcellular location">
    <subcellularLocation>
        <location evidence="1">Endomembrane system</location>
        <topology evidence="1">Multi-pass membrane protein</topology>
    </subcellularLocation>
</comment>
<dbReference type="GO" id="GO:0012505">
    <property type="term" value="C:endomembrane system"/>
    <property type="evidence" value="ECO:0007669"/>
    <property type="project" value="UniProtKB-SubCell"/>
</dbReference>
<dbReference type="Gene3D" id="1.20.1560.10">
    <property type="entry name" value="ABC transporter type 1, transmembrane domain"/>
    <property type="match status" value="2"/>
</dbReference>
<dbReference type="AlphaFoldDB" id="A0A9X0CKQ4"/>
<evidence type="ECO:0000256" key="1">
    <source>
        <dbReference type="ARBA" id="ARBA00004127"/>
    </source>
</evidence>
<feature type="transmembrane region" description="Helical" evidence="12">
    <location>
        <begin position="125"/>
        <end position="148"/>
    </location>
</feature>
<dbReference type="SUPFAM" id="SSF52540">
    <property type="entry name" value="P-loop containing nucleoside triphosphate hydrolases"/>
    <property type="match status" value="1"/>
</dbReference>
<dbReference type="PIRSF" id="PIRSF002773">
    <property type="entry name" value="ABC_prm/ATPase_B"/>
    <property type="match status" value="1"/>
</dbReference>
<keyword evidence="16" id="KW-1185">Reference proteome</keyword>
<feature type="domain" description="ABC transmembrane type-1" evidence="14">
    <location>
        <begin position="217"/>
        <end position="498"/>
    </location>
</feature>
<dbReference type="InterPro" id="IPR027417">
    <property type="entry name" value="P-loop_NTPase"/>
</dbReference>
<evidence type="ECO:0000256" key="8">
    <source>
        <dbReference type="ARBA" id="ARBA00022967"/>
    </source>
</evidence>
<feature type="transmembrane region" description="Helical" evidence="12">
    <location>
        <begin position="255"/>
        <end position="282"/>
    </location>
</feature>
<evidence type="ECO:0000256" key="9">
    <source>
        <dbReference type="ARBA" id="ARBA00022989"/>
    </source>
</evidence>
<keyword evidence="7" id="KW-0653">Protein transport</keyword>
<dbReference type="Gene3D" id="3.40.50.300">
    <property type="entry name" value="P-loop containing nucleotide triphosphate hydrolases"/>
    <property type="match status" value="1"/>
</dbReference>
<accession>A0A9X0CKQ4</accession>
<dbReference type="EMBL" id="MU827309">
    <property type="protein sequence ID" value="KAJ7360461.1"/>
    <property type="molecule type" value="Genomic_DNA"/>
</dbReference>
<feature type="transmembrane region" description="Helical" evidence="12">
    <location>
        <begin position="58"/>
        <end position="79"/>
    </location>
</feature>
<feature type="transmembrane region" description="Helical" evidence="12">
    <location>
        <begin position="345"/>
        <end position="369"/>
    </location>
</feature>
<dbReference type="PROSITE" id="PS50893">
    <property type="entry name" value="ABC_TRANSPORTER_2"/>
    <property type="match status" value="1"/>
</dbReference>
<proteinExistence type="inferred from homology"/>
<evidence type="ECO:0000256" key="3">
    <source>
        <dbReference type="ARBA" id="ARBA00022448"/>
    </source>
</evidence>
<dbReference type="Pfam" id="PF00664">
    <property type="entry name" value="ABC_membrane"/>
    <property type="match status" value="1"/>
</dbReference>
<dbReference type="PROSITE" id="PS00211">
    <property type="entry name" value="ABC_TRANSPORTER_1"/>
    <property type="match status" value="1"/>
</dbReference>
<keyword evidence="5" id="KW-0547">Nucleotide-binding</keyword>
<evidence type="ECO:0000256" key="4">
    <source>
        <dbReference type="ARBA" id="ARBA00022692"/>
    </source>
</evidence>
<feature type="transmembrane region" description="Helical" evidence="12">
    <location>
        <begin position="12"/>
        <end position="32"/>
    </location>
</feature>
<evidence type="ECO:0000256" key="12">
    <source>
        <dbReference type="SAM" id="Phobius"/>
    </source>
</evidence>
<dbReference type="InterPro" id="IPR030254">
    <property type="entry name" value="ABCB9_6-TMD"/>
</dbReference>
<dbReference type="SUPFAM" id="SSF90123">
    <property type="entry name" value="ABC transporter transmembrane region"/>
    <property type="match status" value="1"/>
</dbReference>
<dbReference type="FunFam" id="3.40.50.300:FF:000140">
    <property type="entry name" value="Lipid A export ATP-binding/permease protein MsbA"/>
    <property type="match status" value="1"/>
</dbReference>
<dbReference type="InterPro" id="IPR011527">
    <property type="entry name" value="ABC1_TM_dom"/>
</dbReference>